<evidence type="ECO:0000256" key="2">
    <source>
        <dbReference type="SAM" id="MobiDB-lite"/>
    </source>
</evidence>
<dbReference type="Gramene" id="AET4Gv20556200.2">
    <property type="protein sequence ID" value="AET4Gv20556200.2"/>
    <property type="gene ID" value="AET4Gv20556200"/>
</dbReference>
<feature type="compositionally biased region" description="Basic and acidic residues" evidence="2">
    <location>
        <begin position="308"/>
        <end position="330"/>
    </location>
</feature>
<dbReference type="STRING" id="200361.A0A453IH59"/>
<reference evidence="3" key="3">
    <citation type="journal article" date="2017" name="Nature">
        <title>Genome sequence of the progenitor of the wheat D genome Aegilops tauschii.</title>
        <authorList>
            <person name="Luo M.C."/>
            <person name="Gu Y.Q."/>
            <person name="Puiu D."/>
            <person name="Wang H."/>
            <person name="Twardziok S.O."/>
            <person name="Deal K.R."/>
            <person name="Huo N."/>
            <person name="Zhu T."/>
            <person name="Wang L."/>
            <person name="Wang Y."/>
            <person name="McGuire P.E."/>
            <person name="Liu S."/>
            <person name="Long H."/>
            <person name="Ramasamy R.K."/>
            <person name="Rodriguez J.C."/>
            <person name="Van S.L."/>
            <person name="Yuan L."/>
            <person name="Wang Z."/>
            <person name="Xia Z."/>
            <person name="Xiao L."/>
            <person name="Anderson O.D."/>
            <person name="Ouyang S."/>
            <person name="Liang Y."/>
            <person name="Zimin A.V."/>
            <person name="Pertea G."/>
            <person name="Qi P."/>
            <person name="Bennetzen J.L."/>
            <person name="Dai X."/>
            <person name="Dawson M.W."/>
            <person name="Muller H.G."/>
            <person name="Kugler K."/>
            <person name="Rivarola-Duarte L."/>
            <person name="Spannagl M."/>
            <person name="Mayer K.F.X."/>
            <person name="Lu F.H."/>
            <person name="Bevan M.W."/>
            <person name="Leroy P."/>
            <person name="Li P."/>
            <person name="You F.M."/>
            <person name="Sun Q."/>
            <person name="Liu Z."/>
            <person name="Lyons E."/>
            <person name="Wicker T."/>
            <person name="Salzberg S.L."/>
            <person name="Devos K.M."/>
            <person name="Dvorak J."/>
        </authorList>
    </citation>
    <scope>NUCLEOTIDE SEQUENCE [LARGE SCALE GENOMIC DNA]</scope>
    <source>
        <strain evidence="3">cv. AL8/78</strain>
    </source>
</reference>
<feature type="compositionally biased region" description="Pro residues" evidence="2">
    <location>
        <begin position="414"/>
        <end position="426"/>
    </location>
</feature>
<dbReference type="GO" id="GO:0015031">
    <property type="term" value="P:protein transport"/>
    <property type="evidence" value="ECO:0007669"/>
    <property type="project" value="InterPro"/>
</dbReference>
<sequence>HTAHHSPDSVVHKKRSIAPSPSSSSLLFLACHWSAQYKEDGGEKETTHRPPVVQLPRQGELAGHGVLHQEHLQADRQAQVPRQARRRAPRRRPPAPPRPPLHCARRRRAAPLHWPPRPRSRQGTCTSAILQYKSLSLIIKFPLLYQHRTACAAAQAEQVMEEDSMLEGLDIIEHYCKILVEHSAQLEKPKECGEEIKAAAAGLIFASARCGELPELLDARAILASKFGREFERAAKEGSQVVVNPTLVQRLSGQKASAEQQRRLAREIAAENGILLDFPDSPGEVHQSKQSEQAKNVPAPAPAGKSVEQFEVRTETSEVQRRQRLADDNMSRPNLARQRAEEKASRESKKYDDVRMAAEAAFESASFAAMAARAAVELSRTESQGKGPRGGGRGHDKVHPLQSSGATERETRPPGRPQKPPSPSPSPSWSDKSTVSSVWSDAPARDAPSPPKGKSIVFDRSDGEDDDVVEDLVWTPQLQRQHNRRTVSAMGMDGGGGNTHGARRSEFQDSVPSGSEDARPAHRRYASEHAGGGAHREAQEQPGQYRAPPYRRSPVADAASNGGAYESSAFVARAPYGRITSALEGGNKHIARHEEVRRMGTDARVLQEQVYGSAAPGPGRVPLTPDRRAISVRTRR</sequence>
<reference evidence="3" key="5">
    <citation type="journal article" date="2021" name="G3 (Bethesda)">
        <title>Aegilops tauschii genome assembly Aet v5.0 features greater sequence contiguity and improved annotation.</title>
        <authorList>
            <person name="Wang L."/>
            <person name="Zhu T."/>
            <person name="Rodriguez J.C."/>
            <person name="Deal K.R."/>
            <person name="Dubcovsky J."/>
            <person name="McGuire P.E."/>
            <person name="Lux T."/>
            <person name="Spannagl M."/>
            <person name="Mayer K.F.X."/>
            <person name="Baldrich P."/>
            <person name="Meyers B.C."/>
            <person name="Huo N."/>
            <person name="Gu Y.Q."/>
            <person name="Zhou H."/>
            <person name="Devos K.M."/>
            <person name="Bennetzen J.L."/>
            <person name="Unver T."/>
            <person name="Budak H."/>
            <person name="Gulick P.J."/>
            <person name="Galiba G."/>
            <person name="Kalapos B."/>
            <person name="Nelson D.R."/>
            <person name="Li P."/>
            <person name="You F.M."/>
            <person name="Luo M.C."/>
            <person name="Dvorak J."/>
        </authorList>
    </citation>
    <scope>NUCLEOTIDE SEQUENCE [LARGE SCALE GENOMIC DNA]</scope>
    <source>
        <strain evidence="3">cv. AL8/78</strain>
    </source>
</reference>
<feature type="region of interest" description="Disordered" evidence="2">
    <location>
        <begin position="1"/>
        <end position="22"/>
    </location>
</feature>
<proteinExistence type="inferred from homology"/>
<feature type="compositionally biased region" description="Basic residues" evidence="2">
    <location>
        <begin position="103"/>
        <end position="120"/>
    </location>
</feature>
<dbReference type="InterPro" id="IPR042277">
    <property type="entry name" value="IST1-like"/>
</dbReference>
<protein>
    <submittedName>
        <fullName evidence="3">Uncharacterized protein</fullName>
    </submittedName>
</protein>
<reference evidence="4" key="1">
    <citation type="journal article" date="2014" name="Science">
        <title>Ancient hybridizations among the ancestral genomes of bread wheat.</title>
        <authorList>
            <consortium name="International Wheat Genome Sequencing Consortium,"/>
            <person name="Marcussen T."/>
            <person name="Sandve S.R."/>
            <person name="Heier L."/>
            <person name="Spannagl M."/>
            <person name="Pfeifer M."/>
            <person name="Jakobsen K.S."/>
            <person name="Wulff B.B."/>
            <person name="Steuernagel B."/>
            <person name="Mayer K.F."/>
            <person name="Olsen O.A."/>
        </authorList>
    </citation>
    <scope>NUCLEOTIDE SEQUENCE [LARGE SCALE GENOMIC DNA]</scope>
    <source>
        <strain evidence="4">cv. AL8/78</strain>
    </source>
</reference>
<dbReference type="Proteomes" id="UP000015105">
    <property type="component" value="Chromosome 4D"/>
</dbReference>
<dbReference type="Pfam" id="PF03398">
    <property type="entry name" value="Ist1"/>
    <property type="match status" value="1"/>
</dbReference>
<keyword evidence="4" id="KW-1185">Reference proteome</keyword>
<feature type="compositionally biased region" description="Basic and acidic residues" evidence="2">
    <location>
        <begin position="1"/>
        <end position="11"/>
    </location>
</feature>
<feature type="region of interest" description="Disordered" evidence="2">
    <location>
        <begin position="38"/>
        <end position="121"/>
    </location>
</feature>
<dbReference type="InterPro" id="IPR005061">
    <property type="entry name" value="Ist1"/>
</dbReference>
<dbReference type="Gene3D" id="1.20.1260.60">
    <property type="entry name" value="Vacuolar protein sorting-associated protein Ist1"/>
    <property type="match status" value="1"/>
</dbReference>
<feature type="compositionally biased region" description="Low complexity" evidence="2">
    <location>
        <begin position="427"/>
        <end position="447"/>
    </location>
</feature>
<comment type="similarity">
    <text evidence="1">Belongs to the IST1 family.</text>
</comment>
<feature type="compositionally biased region" description="Basic and acidic residues" evidence="2">
    <location>
        <begin position="338"/>
        <end position="353"/>
    </location>
</feature>
<dbReference type="AlphaFoldDB" id="A0A453IH59"/>
<dbReference type="PANTHER" id="PTHR12161">
    <property type="entry name" value="IST1 FAMILY MEMBER"/>
    <property type="match status" value="1"/>
</dbReference>
<feature type="compositionally biased region" description="Basic residues" evidence="2">
    <location>
        <begin position="83"/>
        <end position="93"/>
    </location>
</feature>
<evidence type="ECO:0000313" key="3">
    <source>
        <dbReference type="EnsemblPlants" id="AET4Gv20556200.2"/>
    </source>
</evidence>
<evidence type="ECO:0000256" key="1">
    <source>
        <dbReference type="ARBA" id="ARBA00005536"/>
    </source>
</evidence>
<dbReference type="FunFam" id="1.20.1260.60:FF:000002">
    <property type="entry name" value="Vacuolar protein sorting-associated protein IST1"/>
    <property type="match status" value="1"/>
</dbReference>
<reference evidence="4" key="2">
    <citation type="journal article" date="2017" name="Nat. Plants">
        <title>The Aegilops tauschii genome reveals multiple impacts of transposons.</title>
        <authorList>
            <person name="Zhao G."/>
            <person name="Zou C."/>
            <person name="Li K."/>
            <person name="Wang K."/>
            <person name="Li T."/>
            <person name="Gao L."/>
            <person name="Zhang X."/>
            <person name="Wang H."/>
            <person name="Yang Z."/>
            <person name="Liu X."/>
            <person name="Jiang W."/>
            <person name="Mao L."/>
            <person name="Kong X."/>
            <person name="Jiao Y."/>
            <person name="Jia J."/>
        </authorList>
    </citation>
    <scope>NUCLEOTIDE SEQUENCE [LARGE SCALE GENOMIC DNA]</scope>
    <source>
        <strain evidence="4">cv. AL8/78</strain>
    </source>
</reference>
<organism evidence="3 4">
    <name type="scientific">Aegilops tauschii subsp. strangulata</name>
    <name type="common">Goatgrass</name>
    <dbReference type="NCBI Taxonomy" id="200361"/>
    <lineage>
        <taxon>Eukaryota</taxon>
        <taxon>Viridiplantae</taxon>
        <taxon>Streptophyta</taxon>
        <taxon>Embryophyta</taxon>
        <taxon>Tracheophyta</taxon>
        <taxon>Spermatophyta</taxon>
        <taxon>Magnoliopsida</taxon>
        <taxon>Liliopsida</taxon>
        <taxon>Poales</taxon>
        <taxon>Poaceae</taxon>
        <taxon>BOP clade</taxon>
        <taxon>Pooideae</taxon>
        <taxon>Triticodae</taxon>
        <taxon>Triticeae</taxon>
        <taxon>Triticinae</taxon>
        <taxon>Aegilops</taxon>
    </lineage>
</organism>
<feature type="region of interest" description="Disordered" evidence="2">
    <location>
        <begin position="276"/>
        <end position="353"/>
    </location>
</feature>
<name>A0A453IH59_AEGTS</name>
<feature type="region of interest" description="Disordered" evidence="2">
    <location>
        <begin position="613"/>
        <end position="636"/>
    </location>
</feature>
<accession>A0A453IH59</accession>
<reference evidence="3" key="4">
    <citation type="submission" date="2019-03" db="UniProtKB">
        <authorList>
            <consortium name="EnsemblPlants"/>
        </authorList>
    </citation>
    <scope>IDENTIFICATION</scope>
</reference>
<feature type="compositionally biased region" description="Basic and acidic residues" evidence="2">
    <location>
        <begin position="38"/>
        <end position="48"/>
    </location>
</feature>
<dbReference type="PANTHER" id="PTHR12161:SF17">
    <property type="entry name" value="EXPRESSED PROTEIN"/>
    <property type="match status" value="1"/>
</dbReference>
<evidence type="ECO:0000313" key="4">
    <source>
        <dbReference type="Proteomes" id="UP000015105"/>
    </source>
</evidence>
<dbReference type="EnsemblPlants" id="AET4Gv20556200.2">
    <property type="protein sequence ID" value="AET4Gv20556200.2"/>
    <property type="gene ID" value="AET4Gv20556200"/>
</dbReference>
<feature type="region of interest" description="Disordered" evidence="2">
    <location>
        <begin position="370"/>
        <end position="566"/>
    </location>
</feature>